<dbReference type="OMA" id="RRVKCAG"/>
<dbReference type="AlphaFoldDB" id="A0A5P1EX29"/>
<organism evidence="1 2">
    <name type="scientific">Asparagus officinalis</name>
    <name type="common">Garden asparagus</name>
    <dbReference type="NCBI Taxonomy" id="4686"/>
    <lineage>
        <taxon>Eukaryota</taxon>
        <taxon>Viridiplantae</taxon>
        <taxon>Streptophyta</taxon>
        <taxon>Embryophyta</taxon>
        <taxon>Tracheophyta</taxon>
        <taxon>Spermatophyta</taxon>
        <taxon>Magnoliopsida</taxon>
        <taxon>Liliopsida</taxon>
        <taxon>Asparagales</taxon>
        <taxon>Asparagaceae</taxon>
        <taxon>Asparagoideae</taxon>
        <taxon>Asparagus</taxon>
    </lineage>
</organism>
<sequence>MYLHLPMSAPAILIDVVVSQWRRVKCAGSPHFWVDADGSYWEEGQKNVKGKLWGKARTKLLCSFLSLSVPCKGENPSGEEVNNMLNGAFPFFFGQRFLFFLSKECFKSSCWLDMMDQEPVPYLNSIYSYLGVLLEGRERFEEETLAE</sequence>
<dbReference type="Gramene" id="ONK70462">
    <property type="protein sequence ID" value="ONK70462"/>
    <property type="gene ID" value="A4U43_C05F33970"/>
</dbReference>
<dbReference type="EMBL" id="CM007385">
    <property type="protein sequence ID" value="ONK70462.1"/>
    <property type="molecule type" value="Genomic_DNA"/>
</dbReference>
<name>A0A5P1EX29_ASPOF</name>
<evidence type="ECO:0000313" key="2">
    <source>
        <dbReference type="Proteomes" id="UP000243459"/>
    </source>
</evidence>
<reference evidence="2" key="1">
    <citation type="journal article" date="2017" name="Nat. Commun.">
        <title>The asparagus genome sheds light on the origin and evolution of a young Y chromosome.</title>
        <authorList>
            <person name="Harkess A."/>
            <person name="Zhou J."/>
            <person name="Xu C."/>
            <person name="Bowers J.E."/>
            <person name="Van der Hulst R."/>
            <person name="Ayyampalayam S."/>
            <person name="Mercati F."/>
            <person name="Riccardi P."/>
            <person name="McKain M.R."/>
            <person name="Kakrana A."/>
            <person name="Tang H."/>
            <person name="Ray J."/>
            <person name="Groenendijk J."/>
            <person name="Arikit S."/>
            <person name="Mathioni S.M."/>
            <person name="Nakano M."/>
            <person name="Shan H."/>
            <person name="Telgmann-Rauber A."/>
            <person name="Kanno A."/>
            <person name="Yue Z."/>
            <person name="Chen H."/>
            <person name="Li W."/>
            <person name="Chen Y."/>
            <person name="Xu X."/>
            <person name="Zhang Y."/>
            <person name="Luo S."/>
            <person name="Chen H."/>
            <person name="Gao J."/>
            <person name="Mao Z."/>
            <person name="Pires J.C."/>
            <person name="Luo M."/>
            <person name="Kudrna D."/>
            <person name="Wing R.A."/>
            <person name="Meyers B.C."/>
            <person name="Yi K."/>
            <person name="Kong H."/>
            <person name="Lavrijsen P."/>
            <person name="Sunseri F."/>
            <person name="Falavigna A."/>
            <person name="Ye Y."/>
            <person name="Leebens-Mack J.H."/>
            <person name="Chen G."/>
        </authorList>
    </citation>
    <scope>NUCLEOTIDE SEQUENCE [LARGE SCALE GENOMIC DNA]</scope>
    <source>
        <strain evidence="2">cv. DH0086</strain>
    </source>
</reference>
<proteinExistence type="predicted"/>
<protein>
    <submittedName>
        <fullName evidence="1">Uncharacterized protein</fullName>
    </submittedName>
</protein>
<gene>
    <name evidence="1" type="ORF">A4U43_C05F33970</name>
</gene>
<evidence type="ECO:0000313" key="1">
    <source>
        <dbReference type="EMBL" id="ONK70462.1"/>
    </source>
</evidence>
<accession>A0A5P1EX29</accession>
<dbReference type="Proteomes" id="UP000243459">
    <property type="component" value="Chromosome 5"/>
</dbReference>
<keyword evidence="2" id="KW-1185">Reference proteome</keyword>